<keyword evidence="1" id="KW-0175">Coiled coil</keyword>
<dbReference type="InterPro" id="IPR058625">
    <property type="entry name" value="MdtA-like_BSH"/>
</dbReference>
<dbReference type="InterPro" id="IPR050739">
    <property type="entry name" value="MFP"/>
</dbReference>
<dbReference type="OrthoDB" id="9811754at2"/>
<evidence type="ECO:0000313" key="7">
    <source>
        <dbReference type="Proteomes" id="UP000298438"/>
    </source>
</evidence>
<organism evidence="6 7">
    <name type="scientific">Zemynaea arenosa</name>
    <dbReference type="NCBI Taxonomy" id="2561931"/>
    <lineage>
        <taxon>Bacteria</taxon>
        <taxon>Pseudomonadati</taxon>
        <taxon>Pseudomonadota</taxon>
        <taxon>Betaproteobacteria</taxon>
        <taxon>Burkholderiales</taxon>
        <taxon>Oxalobacteraceae</taxon>
        <taxon>Telluria group</taxon>
        <taxon>Zemynaea</taxon>
    </lineage>
</organism>
<dbReference type="Pfam" id="PF25963">
    <property type="entry name" value="Beta-barrel_AAEA"/>
    <property type="match status" value="1"/>
</dbReference>
<feature type="domain" description="p-hydroxybenzoic acid efflux pump subunit AaeA-like beta-barrel" evidence="5">
    <location>
        <begin position="267"/>
        <end position="357"/>
    </location>
</feature>
<feature type="transmembrane region" description="Helical" evidence="3">
    <location>
        <begin position="23"/>
        <end position="45"/>
    </location>
</feature>
<comment type="caution">
    <text evidence="6">The sequence shown here is derived from an EMBL/GenBank/DDBJ whole genome shotgun (WGS) entry which is preliminary data.</text>
</comment>
<feature type="compositionally biased region" description="Low complexity" evidence="2">
    <location>
        <begin position="1"/>
        <end position="10"/>
    </location>
</feature>
<evidence type="ECO:0000259" key="5">
    <source>
        <dbReference type="Pfam" id="PF25963"/>
    </source>
</evidence>
<dbReference type="PRINTS" id="PR01490">
    <property type="entry name" value="RTXTOXIND"/>
</dbReference>
<evidence type="ECO:0000256" key="3">
    <source>
        <dbReference type="SAM" id="Phobius"/>
    </source>
</evidence>
<reference evidence="6 7" key="1">
    <citation type="submission" date="2019-03" db="EMBL/GenBank/DDBJ databases">
        <title>Draft Genome Sequence of Massilia arenosa sp. nov., a Novel Massilia Species Isolated from a Sandy-loam Maize Soil.</title>
        <authorList>
            <person name="Raths R."/>
            <person name="Peta V."/>
            <person name="Bucking H."/>
        </authorList>
    </citation>
    <scope>NUCLEOTIDE SEQUENCE [LARGE SCALE GENOMIC DNA]</scope>
    <source>
        <strain evidence="6 7">MC02</strain>
    </source>
</reference>
<dbReference type="Gene3D" id="2.40.30.170">
    <property type="match status" value="1"/>
</dbReference>
<keyword evidence="3" id="KW-0812">Transmembrane</keyword>
<keyword evidence="3" id="KW-1133">Transmembrane helix</keyword>
<evidence type="ECO:0000256" key="2">
    <source>
        <dbReference type="SAM" id="MobiDB-lite"/>
    </source>
</evidence>
<accession>A0A4Y9S8U0</accession>
<evidence type="ECO:0000313" key="6">
    <source>
        <dbReference type="EMBL" id="TFW18051.1"/>
    </source>
</evidence>
<evidence type="ECO:0000256" key="1">
    <source>
        <dbReference type="SAM" id="Coils"/>
    </source>
</evidence>
<dbReference type="SUPFAM" id="SSF111369">
    <property type="entry name" value="HlyD-like secretion proteins"/>
    <property type="match status" value="2"/>
</dbReference>
<gene>
    <name evidence="6" type="ORF">E4L96_13610</name>
</gene>
<name>A0A4Y9S8U0_9BURK</name>
<feature type="compositionally biased region" description="Pro residues" evidence="2">
    <location>
        <begin position="370"/>
        <end position="383"/>
    </location>
</feature>
<dbReference type="PANTHER" id="PTHR30386:SF24">
    <property type="entry name" value="MULTIDRUG RESISTANCE EFFLUX PUMP"/>
    <property type="match status" value="1"/>
</dbReference>
<feature type="region of interest" description="Disordered" evidence="2">
    <location>
        <begin position="1"/>
        <end position="20"/>
    </location>
</feature>
<evidence type="ECO:0000259" key="4">
    <source>
        <dbReference type="Pfam" id="PF25917"/>
    </source>
</evidence>
<dbReference type="Proteomes" id="UP000298438">
    <property type="component" value="Unassembled WGS sequence"/>
</dbReference>
<dbReference type="PANTHER" id="PTHR30386">
    <property type="entry name" value="MEMBRANE FUSION SUBUNIT OF EMRAB-TOLC MULTIDRUG EFFLUX PUMP"/>
    <property type="match status" value="1"/>
</dbReference>
<feature type="domain" description="Multidrug resistance protein MdtA-like barrel-sandwich hybrid" evidence="4">
    <location>
        <begin position="69"/>
        <end position="262"/>
    </location>
</feature>
<keyword evidence="3" id="KW-0472">Membrane</keyword>
<dbReference type="AlphaFoldDB" id="A0A4Y9S8U0"/>
<feature type="non-terminal residue" evidence="6">
    <location>
        <position position="383"/>
    </location>
</feature>
<feature type="coiled-coil region" evidence="1">
    <location>
        <begin position="179"/>
        <end position="227"/>
    </location>
</feature>
<feature type="region of interest" description="Disordered" evidence="2">
    <location>
        <begin position="361"/>
        <end position="383"/>
    </location>
</feature>
<sequence>MSTADTSPSTDSPPPPPPSRRSVILPAVAFAVIALLGVLVVLYAWNLPPFRTSVESTENAMVRGQVTIISPQLSGYVVEVAVQDFQRVHRGDLLVRIDDRIYRQRLEQARAQLEVQRTALSNQVQQRGSAAAAIEQNRAAVANAQALANRTAADLRRVEELAADGSLSARERDAARAARAQAVAAVEQARAALDIARQNEKSVGVNRASLQAAVANAQAAVQLAEIDLSNTLVLAPRDGQLGQVAVRQGAYVNAGTQVTAIVPDQMWVIANLKETQMAHVEVGQPVTMTVDALDHAEIRGHVERIAPATGSEFAVLQPDNATGNFVKIAQRIPVRVAIDANQPLAQRLRPGMSVVATINTGVRGHGQPGPATPDPARQPPAPG</sequence>
<dbReference type="Gene3D" id="1.10.287.470">
    <property type="entry name" value="Helix hairpin bin"/>
    <property type="match status" value="2"/>
</dbReference>
<protein>
    <submittedName>
        <fullName evidence="6">HlyD family secretion protein</fullName>
    </submittedName>
</protein>
<dbReference type="Gene3D" id="2.40.50.100">
    <property type="match status" value="1"/>
</dbReference>
<proteinExistence type="predicted"/>
<dbReference type="EMBL" id="SPVF01000170">
    <property type="protein sequence ID" value="TFW18051.1"/>
    <property type="molecule type" value="Genomic_DNA"/>
</dbReference>
<keyword evidence="7" id="KW-1185">Reference proteome</keyword>
<dbReference type="Pfam" id="PF25917">
    <property type="entry name" value="BSH_RND"/>
    <property type="match status" value="1"/>
</dbReference>
<dbReference type="InterPro" id="IPR058634">
    <property type="entry name" value="AaeA-lik-b-barrel"/>
</dbReference>